<reference evidence="2 3" key="1">
    <citation type="submission" date="2010-08" db="EMBL/GenBank/DDBJ databases">
        <authorList>
            <person name="Muzny D."/>
            <person name="Qin X."/>
            <person name="Buhay C."/>
            <person name="Dugan-Rocha S."/>
            <person name="Ding Y."/>
            <person name="Chen G."/>
            <person name="Hawes A."/>
            <person name="Holder M."/>
            <person name="Jhangiani S."/>
            <person name="Johnson A."/>
            <person name="Khan Z."/>
            <person name="Li Z."/>
            <person name="Liu W."/>
            <person name="Liu X."/>
            <person name="Perez L."/>
            <person name="Shen H."/>
            <person name="Wang Q."/>
            <person name="Watt J."/>
            <person name="Xi L."/>
            <person name="Xin Y."/>
            <person name="Zhou J."/>
            <person name="Deng J."/>
            <person name="Jiang H."/>
            <person name="Liu Y."/>
            <person name="Qu J."/>
            <person name="Song X.-Z."/>
            <person name="Zhang L."/>
            <person name="Villasana D."/>
            <person name="Johnson A."/>
            <person name="Liu J."/>
            <person name="Liyanage D."/>
            <person name="Lorensuhewa L."/>
            <person name="Robinson T."/>
            <person name="Song A."/>
            <person name="Song B.-B."/>
            <person name="Dinh H."/>
            <person name="Thornton R."/>
            <person name="Coyle M."/>
            <person name="Francisco L."/>
            <person name="Jackson L."/>
            <person name="Javaid M."/>
            <person name="Korchina V."/>
            <person name="Kovar C."/>
            <person name="Mata R."/>
            <person name="Mathew T."/>
            <person name="Ngo R."/>
            <person name="Nguyen L."/>
            <person name="Nguyen N."/>
            <person name="Okwuonu G."/>
            <person name="Ongeri F."/>
            <person name="Pham C."/>
            <person name="Simmons D."/>
            <person name="Wilczek-Boney K."/>
            <person name="Hale W."/>
            <person name="Jakkamsetti A."/>
            <person name="Pham P."/>
            <person name="Ruth R."/>
            <person name="San Lucas F."/>
            <person name="Warren J."/>
            <person name="Zhang J."/>
            <person name="Zhao Z."/>
            <person name="Zhou C."/>
            <person name="Zhu D."/>
            <person name="Lee S."/>
            <person name="Bess C."/>
            <person name="Blankenburg K."/>
            <person name="Forbes L."/>
            <person name="Fu Q."/>
            <person name="Gubbala S."/>
            <person name="Hirani K."/>
            <person name="Jayaseelan J.C."/>
            <person name="Lara F."/>
            <person name="Munidasa M."/>
            <person name="Palculict T."/>
            <person name="Patil S."/>
            <person name="Pu L.-L."/>
            <person name="Saada N."/>
            <person name="Tang L."/>
            <person name="Weissenberger G."/>
            <person name="Zhu Y."/>
            <person name="Hemphill L."/>
            <person name="Shang Y."/>
            <person name="Youmans B."/>
            <person name="Ayvaz T."/>
            <person name="Ross M."/>
            <person name="Santibanez J."/>
            <person name="Aqrawi P."/>
            <person name="Gross S."/>
            <person name="Joshi V."/>
            <person name="Fowler G."/>
            <person name="Nazareth L."/>
            <person name="Reid J."/>
            <person name="Worley K."/>
            <person name="Petrosino J."/>
            <person name="Highlander S."/>
            <person name="Gibbs R."/>
        </authorList>
    </citation>
    <scope>NUCLEOTIDE SEQUENCE [LARGE SCALE GENOMIC DNA]</scope>
    <source>
        <strain evidence="2 3">ATCC 33035</strain>
    </source>
</reference>
<organism evidence="2 3">
    <name type="scientific">Corynebacterium pseudogenitalium ATCC 33035</name>
    <dbReference type="NCBI Taxonomy" id="525264"/>
    <lineage>
        <taxon>Bacteria</taxon>
        <taxon>Bacillati</taxon>
        <taxon>Actinomycetota</taxon>
        <taxon>Actinomycetes</taxon>
        <taxon>Mycobacteriales</taxon>
        <taxon>Corynebacteriaceae</taxon>
        <taxon>Corynebacterium</taxon>
    </lineage>
</organism>
<dbReference type="Proteomes" id="UP000003020">
    <property type="component" value="Unassembled WGS sequence"/>
</dbReference>
<proteinExistence type="predicted"/>
<protein>
    <submittedName>
        <fullName evidence="2">Uncharacterized protein</fullName>
    </submittedName>
</protein>
<dbReference type="EMBL" id="ABYQ02000011">
    <property type="protein sequence ID" value="EFQ80212.1"/>
    <property type="molecule type" value="Genomic_DNA"/>
</dbReference>
<dbReference type="AlphaFoldDB" id="E2S4C6"/>
<evidence type="ECO:0000256" key="1">
    <source>
        <dbReference type="SAM" id="MobiDB-lite"/>
    </source>
</evidence>
<comment type="caution">
    <text evidence="2">The sequence shown here is derived from an EMBL/GenBank/DDBJ whole genome shotgun (WGS) entry which is preliminary data.</text>
</comment>
<accession>E2S4C6</accession>
<feature type="region of interest" description="Disordered" evidence="1">
    <location>
        <begin position="48"/>
        <end position="67"/>
    </location>
</feature>
<evidence type="ECO:0000313" key="2">
    <source>
        <dbReference type="EMBL" id="EFQ80212.1"/>
    </source>
</evidence>
<sequence length="67" mass="7381">MLAALHWKPMCIFLGLLALVPRRMRVLPGNKYEASSVSLWRLRTASARTGRNQETTAGKNTSLGPNA</sequence>
<evidence type="ECO:0000313" key="3">
    <source>
        <dbReference type="Proteomes" id="UP000003020"/>
    </source>
</evidence>
<name>E2S4C6_9CORY</name>
<keyword evidence="3" id="KW-1185">Reference proteome</keyword>
<dbReference type="HOGENOM" id="CLU_2805189_0_0_11"/>
<gene>
    <name evidence="2" type="ORF">HMPREF0305_11378</name>
</gene>